<dbReference type="Gene3D" id="2.60.120.370">
    <property type="entry name" value="YhcH/YjgK/YiaL"/>
    <property type="match status" value="1"/>
</dbReference>
<name>A0A3A1YCB5_9GAMM</name>
<protein>
    <recommendedName>
        <fullName evidence="3">YhcH/YjgK/YiaL family protein</fullName>
    </recommendedName>
</protein>
<dbReference type="InterPro" id="IPR037012">
    <property type="entry name" value="NanQ/TabA/YiaL_sf"/>
</dbReference>
<sequence>MKFFSATNLNHAFPHQPLMRELIEVIYTYYQATKEQKPSKRVETFTELFNNYDALNLTQKVSATLRSIAAQEHADLDVGEIPALLNKVIFNELEGNNLDLARTEYHFHTYDIHIVFANKETYIYLLEQVPEQAHKDQDPEPLNDTEFAYDLQNLTQVTLLPGQGVIIPPSIAHFAGFKGQANQGNIVKCVVKIDARYAQELNLA</sequence>
<dbReference type="SUPFAM" id="SSF51197">
    <property type="entry name" value="Clavaminate synthase-like"/>
    <property type="match status" value="1"/>
</dbReference>
<proteinExistence type="predicted"/>
<comment type="caution">
    <text evidence="1">The sequence shown here is derived from an EMBL/GenBank/DDBJ whole genome shotgun (WGS) entry which is preliminary data.</text>
</comment>
<evidence type="ECO:0000313" key="2">
    <source>
        <dbReference type="Proteomes" id="UP000265916"/>
    </source>
</evidence>
<evidence type="ECO:0000313" key="1">
    <source>
        <dbReference type="EMBL" id="RIY35016.1"/>
    </source>
</evidence>
<organism evidence="1 2">
    <name type="scientific">Psittacicella hinzii</name>
    <dbReference type="NCBI Taxonomy" id="2028575"/>
    <lineage>
        <taxon>Bacteria</taxon>
        <taxon>Pseudomonadati</taxon>
        <taxon>Pseudomonadota</taxon>
        <taxon>Gammaproteobacteria</taxon>
        <taxon>Pasteurellales</taxon>
        <taxon>Psittacicellaceae</taxon>
        <taxon>Psittacicella</taxon>
    </lineage>
</organism>
<keyword evidence="2" id="KW-1185">Reference proteome</keyword>
<dbReference type="Pfam" id="PF04074">
    <property type="entry name" value="DUF386"/>
    <property type="match status" value="1"/>
</dbReference>
<dbReference type="InterPro" id="IPR004375">
    <property type="entry name" value="NanQ/TabA/YiaL"/>
</dbReference>
<evidence type="ECO:0008006" key="3">
    <source>
        <dbReference type="Google" id="ProtNLM"/>
    </source>
</evidence>
<gene>
    <name evidence="1" type="ORF">CKF58_07220</name>
</gene>
<reference evidence="1 2" key="1">
    <citation type="submission" date="2017-08" db="EMBL/GenBank/DDBJ databases">
        <title>Reclassification of Bisgaard taxon 37 and 44.</title>
        <authorList>
            <person name="Christensen H."/>
        </authorList>
    </citation>
    <scope>NUCLEOTIDE SEQUENCE [LARGE SCALE GENOMIC DNA]</scope>
    <source>
        <strain evidence="1 2">111</strain>
    </source>
</reference>
<dbReference type="EMBL" id="NRJG01000157">
    <property type="protein sequence ID" value="RIY35016.1"/>
    <property type="molecule type" value="Genomic_DNA"/>
</dbReference>
<dbReference type="AlphaFoldDB" id="A0A3A1YCB5"/>
<dbReference type="RefSeq" id="WP_119532442.1">
    <property type="nucleotide sequence ID" value="NZ_JBHSSP010000006.1"/>
</dbReference>
<dbReference type="OrthoDB" id="5677645at2"/>
<dbReference type="Proteomes" id="UP000265916">
    <property type="component" value="Unassembled WGS sequence"/>
</dbReference>
<accession>A0A3A1YCB5</accession>